<proteinExistence type="predicted"/>
<dbReference type="Pfam" id="PF13392">
    <property type="entry name" value="HNH_3"/>
    <property type="match status" value="1"/>
</dbReference>
<keyword evidence="3" id="KW-0255">Endonuclease</keyword>
<feature type="domain" description="HNH nuclease" evidence="2">
    <location>
        <begin position="124"/>
        <end position="169"/>
    </location>
</feature>
<keyword evidence="4" id="KW-1185">Reference proteome</keyword>
<feature type="region of interest" description="Disordered" evidence="1">
    <location>
        <begin position="78"/>
        <end position="97"/>
    </location>
</feature>
<dbReference type="RefSeq" id="WP_048495393.1">
    <property type="nucleotide sequence ID" value="NZ_LFBU01000001.1"/>
</dbReference>
<keyword evidence="3" id="KW-0540">Nuclease</keyword>
<dbReference type="GO" id="GO:0004519">
    <property type="term" value="F:endonuclease activity"/>
    <property type="evidence" value="ECO:0007669"/>
    <property type="project" value="UniProtKB-KW"/>
</dbReference>
<organism evidence="3 4">
    <name type="scientific">Marinobacter subterrani</name>
    <dbReference type="NCBI Taxonomy" id="1658765"/>
    <lineage>
        <taxon>Bacteria</taxon>
        <taxon>Pseudomonadati</taxon>
        <taxon>Pseudomonadota</taxon>
        <taxon>Gammaproteobacteria</taxon>
        <taxon>Pseudomonadales</taxon>
        <taxon>Marinobacteraceae</taxon>
        <taxon>Marinobacter</taxon>
    </lineage>
</organism>
<evidence type="ECO:0000313" key="4">
    <source>
        <dbReference type="Proteomes" id="UP000036102"/>
    </source>
</evidence>
<reference evidence="3 4" key="1">
    <citation type="submission" date="2015-06" db="EMBL/GenBank/DDBJ databases">
        <title>Marinobacter subterrani, a genetically tractable neutrophilic iron-oxidizing strain isolated from the Soudan Iron Mine.</title>
        <authorList>
            <person name="Bonis B.M."/>
            <person name="Gralnick J.A."/>
        </authorList>
    </citation>
    <scope>NUCLEOTIDE SEQUENCE [LARGE SCALE GENOMIC DNA]</scope>
    <source>
        <strain evidence="3 4">JG233</strain>
    </source>
</reference>
<protein>
    <submittedName>
        <fullName evidence="3">HNH endonuclease</fullName>
    </submittedName>
</protein>
<keyword evidence="3" id="KW-0378">Hydrolase</keyword>
<dbReference type="STRING" id="1658765.Msub_11467"/>
<dbReference type="PATRIC" id="fig|1658765.3.peg.1461"/>
<dbReference type="SUPFAM" id="SSF54060">
    <property type="entry name" value="His-Me finger endonucleases"/>
    <property type="match status" value="1"/>
</dbReference>
<dbReference type="AlphaFoldDB" id="A0A0J7JBS7"/>
<comment type="caution">
    <text evidence="3">The sequence shown here is derived from an EMBL/GenBank/DDBJ whole genome shotgun (WGS) entry which is preliminary data.</text>
</comment>
<dbReference type="Proteomes" id="UP000036102">
    <property type="component" value="Unassembled WGS sequence"/>
</dbReference>
<dbReference type="OrthoDB" id="6638408at2"/>
<evidence type="ECO:0000313" key="3">
    <source>
        <dbReference type="EMBL" id="KMQ75266.1"/>
    </source>
</evidence>
<dbReference type="InterPro" id="IPR044925">
    <property type="entry name" value="His-Me_finger_sf"/>
</dbReference>
<dbReference type="EMBL" id="LFBU01000001">
    <property type="protein sequence ID" value="KMQ75266.1"/>
    <property type="molecule type" value="Genomic_DNA"/>
</dbReference>
<sequence length="207" mass="23756">MAAWNEQRDYWLRSLYPETNNRTIAKVMGCSYSAIKNRAQTLGLKKSPAYLERERPGCFRPGQTSWNKGVSYQPGGRVAENQFRPGHKPQTTVPVGTETVDKDGYLKRKVRDDAPPGMSRKNWKFVHVMKWEEYHGRPVPLKHIVRLKDGDKQNFSPDNLVLVSMAENAILNKFFAMENPPEGSFDVLHNLARIKLAANKRKRELTC</sequence>
<dbReference type="Gene3D" id="3.90.75.20">
    <property type="match status" value="1"/>
</dbReference>
<evidence type="ECO:0000259" key="2">
    <source>
        <dbReference type="Pfam" id="PF13392"/>
    </source>
</evidence>
<name>A0A0J7JBS7_9GAMM</name>
<evidence type="ECO:0000256" key="1">
    <source>
        <dbReference type="SAM" id="MobiDB-lite"/>
    </source>
</evidence>
<accession>A0A0J7JBS7</accession>
<dbReference type="InterPro" id="IPR003615">
    <property type="entry name" value="HNH_nuc"/>
</dbReference>
<gene>
    <name evidence="3" type="ORF">Msub_11467</name>
</gene>